<proteinExistence type="predicted"/>
<feature type="transmembrane region" description="Helical" evidence="1">
    <location>
        <begin position="199"/>
        <end position="219"/>
    </location>
</feature>
<organism evidence="2 3">
    <name type="scientific">Pseudotabrizicola sediminis</name>
    <dbReference type="NCBI Taxonomy" id="2486418"/>
    <lineage>
        <taxon>Bacteria</taxon>
        <taxon>Pseudomonadati</taxon>
        <taxon>Pseudomonadota</taxon>
        <taxon>Alphaproteobacteria</taxon>
        <taxon>Rhodobacterales</taxon>
        <taxon>Paracoccaceae</taxon>
        <taxon>Pseudotabrizicola</taxon>
    </lineage>
</organism>
<evidence type="ECO:0000313" key="2">
    <source>
        <dbReference type="EMBL" id="TGD44921.1"/>
    </source>
</evidence>
<keyword evidence="3" id="KW-1185">Reference proteome</keyword>
<keyword evidence="1" id="KW-1133">Transmembrane helix</keyword>
<dbReference type="EMBL" id="RPEM01000002">
    <property type="protein sequence ID" value="TGD44921.1"/>
    <property type="molecule type" value="Genomic_DNA"/>
</dbReference>
<protein>
    <submittedName>
        <fullName evidence="2">Uncharacterized protein</fullName>
    </submittedName>
</protein>
<gene>
    <name evidence="2" type="ORF">EEB11_03850</name>
</gene>
<sequence>MVSRFSGAFLRAVLIILVVITPSVILTDVSSDAKQMAALVALFAGLLTFVEYNTEAPSLIEFRDAPPFNRVRVTMLFLTVLCLSVMESGRAENTSLSALMQAIGQLVGQSLDFPYSPVRLAKLMLAGTATPEQVQAVRNAAGVAYLTSLISLAAFVTVLKIGGWPMRDRMFNVWINLPTFDPTAGDLVERLERDARVNIILGILLPFIIPFVVSLSSSGVDPDSMTASQTLIWTMTAWAFLPASLFMRGIAMGRIADMVRHMRRAQGAADRSATARASRAF</sequence>
<feature type="transmembrane region" description="Helical" evidence="1">
    <location>
        <begin position="231"/>
        <end position="251"/>
    </location>
</feature>
<reference evidence="2 3" key="1">
    <citation type="submission" date="2018-11" db="EMBL/GenBank/DDBJ databases">
        <title>Tabrizicola sp. isolated from sediment of alpine lake.</title>
        <authorList>
            <person name="Liu Z."/>
        </authorList>
    </citation>
    <scope>NUCLEOTIDE SEQUENCE [LARGE SCALE GENOMIC DNA]</scope>
    <source>
        <strain evidence="2 3">DRYC-M-16</strain>
    </source>
</reference>
<keyword evidence="1" id="KW-0812">Transmembrane</keyword>
<name>A0ABY2KQG0_9RHOB</name>
<accession>A0ABY2KQG0</accession>
<comment type="caution">
    <text evidence="2">The sequence shown here is derived from an EMBL/GenBank/DDBJ whole genome shotgun (WGS) entry which is preliminary data.</text>
</comment>
<evidence type="ECO:0000313" key="3">
    <source>
        <dbReference type="Proteomes" id="UP000297741"/>
    </source>
</evidence>
<dbReference type="Proteomes" id="UP000297741">
    <property type="component" value="Unassembled WGS sequence"/>
</dbReference>
<feature type="transmembrane region" description="Helical" evidence="1">
    <location>
        <begin position="143"/>
        <end position="162"/>
    </location>
</feature>
<keyword evidence="1" id="KW-0472">Membrane</keyword>
<evidence type="ECO:0000256" key="1">
    <source>
        <dbReference type="SAM" id="Phobius"/>
    </source>
</evidence>
<feature type="transmembrane region" description="Helical" evidence="1">
    <location>
        <begin position="9"/>
        <end position="27"/>
    </location>
</feature>